<dbReference type="AlphaFoldDB" id="A0AAW1SDM6"/>
<dbReference type="PROSITE" id="PS50089">
    <property type="entry name" value="ZF_RING_2"/>
    <property type="match status" value="1"/>
</dbReference>
<evidence type="ECO:0000259" key="8">
    <source>
        <dbReference type="PROSITE" id="PS50089"/>
    </source>
</evidence>
<evidence type="ECO:0000256" key="1">
    <source>
        <dbReference type="ARBA" id="ARBA00001946"/>
    </source>
</evidence>
<comment type="cofactor">
    <cofactor evidence="1">
        <name>Mg(2+)</name>
        <dbReference type="ChEBI" id="CHEBI:18420"/>
    </cofactor>
</comment>
<dbReference type="GO" id="GO:0008270">
    <property type="term" value="F:zinc ion binding"/>
    <property type="evidence" value="ECO:0007669"/>
    <property type="project" value="UniProtKB-KW"/>
</dbReference>
<feature type="domain" description="FCP1 homology" evidence="9">
    <location>
        <begin position="327"/>
        <end position="494"/>
    </location>
</feature>
<dbReference type="Proteomes" id="UP001438707">
    <property type="component" value="Unassembled WGS sequence"/>
</dbReference>
<dbReference type="PROSITE" id="PS50969">
    <property type="entry name" value="FCP1"/>
    <property type="match status" value="1"/>
</dbReference>
<dbReference type="SMART" id="SM00184">
    <property type="entry name" value="RING"/>
    <property type="match status" value="1"/>
</dbReference>
<dbReference type="SUPFAM" id="SSF57850">
    <property type="entry name" value="RING/U-box"/>
    <property type="match status" value="1"/>
</dbReference>
<dbReference type="Gene3D" id="3.30.40.10">
    <property type="entry name" value="Zinc/RING finger domain, C3HC4 (zinc finger)"/>
    <property type="match status" value="1"/>
</dbReference>
<dbReference type="Pfam" id="PF03031">
    <property type="entry name" value="NIF"/>
    <property type="match status" value="1"/>
</dbReference>
<comment type="caution">
    <text evidence="11">The sequence shown here is derived from an EMBL/GenBank/DDBJ whole genome shotgun (WGS) entry which is preliminary data.</text>
</comment>
<dbReference type="InterPro" id="IPR023214">
    <property type="entry name" value="HAD_sf"/>
</dbReference>
<dbReference type="CDD" id="cd07521">
    <property type="entry name" value="HAD_FCP1-like"/>
    <property type="match status" value="1"/>
</dbReference>
<evidence type="ECO:0000313" key="11">
    <source>
        <dbReference type="EMBL" id="KAK9844379.1"/>
    </source>
</evidence>
<evidence type="ECO:0000256" key="6">
    <source>
        <dbReference type="ARBA" id="ARBA00022842"/>
    </source>
</evidence>
<dbReference type="NCBIfam" id="TIGR01489">
    <property type="entry name" value="DKMTPPase-SF"/>
    <property type="match status" value="1"/>
</dbReference>
<dbReference type="PANTHER" id="PTHR20889">
    <property type="entry name" value="PHOSPHATASE, ORPHAN 1, 2"/>
    <property type="match status" value="1"/>
</dbReference>
<evidence type="ECO:0000259" key="9">
    <source>
        <dbReference type="PROSITE" id="PS50969"/>
    </source>
</evidence>
<evidence type="ECO:0000259" key="10">
    <source>
        <dbReference type="PROSITE" id="PS51382"/>
    </source>
</evidence>
<dbReference type="InterPro" id="IPR017907">
    <property type="entry name" value="Znf_RING_CS"/>
</dbReference>
<dbReference type="GO" id="GO:0016791">
    <property type="term" value="F:phosphatase activity"/>
    <property type="evidence" value="ECO:0007669"/>
    <property type="project" value="InterPro"/>
</dbReference>
<dbReference type="PROSITE" id="PS51382">
    <property type="entry name" value="SPX"/>
    <property type="match status" value="1"/>
</dbReference>
<dbReference type="CDD" id="cd16449">
    <property type="entry name" value="RING-HC"/>
    <property type="match status" value="1"/>
</dbReference>
<dbReference type="CDD" id="cd14447">
    <property type="entry name" value="SPX"/>
    <property type="match status" value="1"/>
</dbReference>
<dbReference type="InterPro" id="IPR036412">
    <property type="entry name" value="HAD-like_sf"/>
</dbReference>
<dbReference type="SUPFAM" id="SSF56784">
    <property type="entry name" value="HAD-like"/>
    <property type="match status" value="2"/>
</dbReference>
<gene>
    <name evidence="11" type="ORF">WJX74_001674</name>
</gene>
<dbReference type="InterPro" id="IPR001841">
    <property type="entry name" value="Znf_RING"/>
</dbReference>
<evidence type="ECO:0000256" key="2">
    <source>
        <dbReference type="ARBA" id="ARBA00022723"/>
    </source>
</evidence>
<dbReference type="InterPro" id="IPR027370">
    <property type="entry name" value="Znf-RING_euk"/>
</dbReference>
<dbReference type="InterPro" id="IPR004274">
    <property type="entry name" value="FCP1_dom"/>
</dbReference>
<reference evidence="11 12" key="1">
    <citation type="journal article" date="2024" name="Nat. Commun.">
        <title>Phylogenomics reveals the evolutionary origins of lichenization in chlorophyte algae.</title>
        <authorList>
            <person name="Puginier C."/>
            <person name="Libourel C."/>
            <person name="Otte J."/>
            <person name="Skaloud P."/>
            <person name="Haon M."/>
            <person name="Grisel S."/>
            <person name="Petersen M."/>
            <person name="Berrin J.G."/>
            <person name="Delaux P.M."/>
            <person name="Dal Grande F."/>
            <person name="Keller J."/>
        </authorList>
    </citation>
    <scope>NUCLEOTIDE SEQUENCE [LARGE SCALE GENOMIC DNA]</scope>
    <source>
        <strain evidence="11 12">SAG 2145</strain>
    </source>
</reference>
<keyword evidence="4" id="KW-0378">Hydrolase</keyword>
<organism evidence="11 12">
    <name type="scientific">Apatococcus lobatus</name>
    <dbReference type="NCBI Taxonomy" id="904363"/>
    <lineage>
        <taxon>Eukaryota</taxon>
        <taxon>Viridiplantae</taxon>
        <taxon>Chlorophyta</taxon>
        <taxon>core chlorophytes</taxon>
        <taxon>Trebouxiophyceae</taxon>
        <taxon>Chlorellales</taxon>
        <taxon>Chlorellaceae</taxon>
        <taxon>Apatococcus</taxon>
    </lineage>
</organism>
<dbReference type="InterPro" id="IPR016965">
    <property type="entry name" value="Pase_PHOSPHO-typ"/>
</dbReference>
<evidence type="ECO:0000313" key="12">
    <source>
        <dbReference type="Proteomes" id="UP001438707"/>
    </source>
</evidence>
<sequence>MKFGKRLAAEASRRWRGSFLDYKAIKRAIQLDVECRDATGRNFDIVLRHELHKVSAFYIDKEEELMVAMQDLAQCSPAKLSQLRAELTDLRKFVVLNYIAVIKAAKKRNRHLKVACRSDRVHHVKAVELLSQQYFFTSPKLAALSAEAEVLAQESAAQPELSKQLVDYQCPICLEVLHNPVLLTCAHRFCWGCLLAHCASVAQRCDSHGHDHGSAKGKAGSTQEVAHQHLQQTVIDSVAEDSSTSTTSTYDCPVCRKAQLLDLDRLQVDQHLKKFIEALKIREAGAKASNFRPAATVQVETRAEVDECLHIAVQPAEPPLLPPQSPEDAGKLTVVLDLDGTLVSSFTPRRAPHLPPGMNTYLVGKGSKLNPNGVFVVERPELAAFFKSLSSFAEVIMFTAGLEDYACPIADRLQSQYGAFKHRLYRPATVTSPTYPCIKDLSRLGRDLKRTVLVDDTPLAFLNQPDNGVPILGFRGDIDDRVLTEAMLPVLHRLADVKDVRPLLRHRFNMPKWFAAQGILTAAPSPASQKLRLEQTLRRKSSEDARKPCRVLPAMPKPVSAQLQQPLKGTLLLCDFDNTLTDCDAGERLVGELAPELLPMLATLEMPANFVPMTNTILAEMQRRGIGRDQILTELQKMGQEIPSASLQLLQWTKQQGIEMRVLSDCNTAFISHMLSAAQATSLVSAVHTNPAHFVRIDQQGVSATGLKQAAAFRLQITPRWEAEQRPAHGCPLCPTNLCKGQELEVLRTSSPCKRIIFCGDGANDLCPSLALLPSDYVLARKGYRLHKLIEARAKEADVSRKVAANVQVWETHEDLLRLTQIIVRS</sequence>
<keyword evidence="2" id="KW-0479">Metal-binding</keyword>
<evidence type="ECO:0000256" key="3">
    <source>
        <dbReference type="ARBA" id="ARBA00022771"/>
    </source>
</evidence>
<keyword evidence="5" id="KW-0862">Zinc</keyword>
<evidence type="ECO:0000256" key="7">
    <source>
        <dbReference type="PROSITE-ProRule" id="PRU00175"/>
    </source>
</evidence>
<dbReference type="PANTHER" id="PTHR20889:SF12">
    <property type="entry name" value="LP01149P"/>
    <property type="match status" value="1"/>
</dbReference>
<evidence type="ECO:0000256" key="5">
    <source>
        <dbReference type="ARBA" id="ARBA00022833"/>
    </source>
</evidence>
<name>A0AAW1SDM6_9CHLO</name>
<keyword evidence="3 7" id="KW-0863">Zinc-finger</keyword>
<evidence type="ECO:0000256" key="4">
    <source>
        <dbReference type="ARBA" id="ARBA00022801"/>
    </source>
</evidence>
<protein>
    <submittedName>
        <fullName evidence="11">Uncharacterized protein</fullName>
    </submittedName>
</protein>
<dbReference type="PROSITE" id="PS00518">
    <property type="entry name" value="ZF_RING_1"/>
    <property type="match status" value="1"/>
</dbReference>
<keyword evidence="6" id="KW-0460">Magnesium</keyword>
<dbReference type="EMBL" id="JALJOS010000001">
    <property type="protein sequence ID" value="KAK9844379.1"/>
    <property type="molecule type" value="Genomic_DNA"/>
</dbReference>
<dbReference type="Pfam" id="PF06888">
    <property type="entry name" value="Put_Phosphatase"/>
    <property type="match status" value="1"/>
</dbReference>
<feature type="domain" description="RING-type" evidence="8">
    <location>
        <begin position="170"/>
        <end position="208"/>
    </location>
</feature>
<dbReference type="SMART" id="SM00577">
    <property type="entry name" value="CPDc"/>
    <property type="match status" value="1"/>
</dbReference>
<feature type="domain" description="SPX" evidence="10">
    <location>
        <begin position="1"/>
        <end position="122"/>
    </location>
</feature>
<dbReference type="Gene3D" id="3.90.1470.20">
    <property type="match status" value="1"/>
</dbReference>
<dbReference type="Gene3D" id="3.40.50.1000">
    <property type="entry name" value="HAD superfamily/HAD-like"/>
    <property type="match status" value="2"/>
</dbReference>
<proteinExistence type="predicted"/>
<dbReference type="InterPro" id="IPR006384">
    <property type="entry name" value="HAD_hydro_PyrdxlP_Pase-like"/>
</dbReference>
<accession>A0AAW1SDM6</accession>
<dbReference type="InterPro" id="IPR013083">
    <property type="entry name" value="Znf_RING/FYVE/PHD"/>
</dbReference>
<keyword evidence="12" id="KW-1185">Reference proteome</keyword>
<dbReference type="InterPro" id="IPR004331">
    <property type="entry name" value="SPX_dom"/>
</dbReference>
<dbReference type="Pfam" id="PF13445">
    <property type="entry name" value="zf-RING_UBOX"/>
    <property type="match status" value="1"/>
</dbReference>